<dbReference type="OrthoDB" id="3176823at2759"/>
<gene>
    <name evidence="2" type="ORF">Hypma_006331</name>
</gene>
<organism evidence="2 3">
    <name type="scientific">Hypsizygus marmoreus</name>
    <name type="common">White beech mushroom</name>
    <name type="synonym">Agaricus marmoreus</name>
    <dbReference type="NCBI Taxonomy" id="39966"/>
    <lineage>
        <taxon>Eukaryota</taxon>
        <taxon>Fungi</taxon>
        <taxon>Dikarya</taxon>
        <taxon>Basidiomycota</taxon>
        <taxon>Agaricomycotina</taxon>
        <taxon>Agaricomycetes</taxon>
        <taxon>Agaricomycetidae</taxon>
        <taxon>Agaricales</taxon>
        <taxon>Tricholomatineae</taxon>
        <taxon>Lyophyllaceae</taxon>
        <taxon>Hypsizygus</taxon>
    </lineage>
</organism>
<name>A0A369K0D6_HYPMA</name>
<evidence type="ECO:0000313" key="2">
    <source>
        <dbReference type="EMBL" id="RDB26237.1"/>
    </source>
</evidence>
<dbReference type="Proteomes" id="UP000076154">
    <property type="component" value="Unassembled WGS sequence"/>
</dbReference>
<keyword evidence="3" id="KW-1185">Reference proteome</keyword>
<protein>
    <recommendedName>
        <fullName evidence="4">C2H2-type domain-containing protein</fullName>
    </recommendedName>
</protein>
<feature type="compositionally biased region" description="Low complexity" evidence="1">
    <location>
        <begin position="175"/>
        <end position="187"/>
    </location>
</feature>
<sequence length="295" mass="32540">MVPLAFTYSDVQLAQRSIQSFQSLSDITTIDAELRSVANGLPTPVLLESGPRSPDLFDNPFIPNTPCSWEYRDFDLVKKDGELKYDIDPTVWKFHRAKEGPCVSAKALGWDGSHGAKCTTRLWRPTLDEFLFNGDTDPNSDSGTKPTKPSFKATTSPKKLASLPKSPPSRGGTCRPSTQSPNRSSPPRSTPLKRKPTSQPEPKPSKLIIMTKETRKRKPRAGLPLSATAFSDEPKRFHPCGLNGCTHVCFSEGDLYRHRLAVKHKEPSVPCPKACGAMFTRPDSAKRHLVAVLDS</sequence>
<comment type="caution">
    <text evidence="2">The sequence shown here is derived from an EMBL/GenBank/DDBJ whole genome shotgun (WGS) entry which is preliminary data.</text>
</comment>
<reference evidence="2" key="1">
    <citation type="submission" date="2018-04" db="EMBL/GenBank/DDBJ databases">
        <title>Whole genome sequencing of Hypsizygus marmoreus.</title>
        <authorList>
            <person name="Choi I.-G."/>
            <person name="Min B."/>
            <person name="Kim J.-G."/>
            <person name="Kim S."/>
            <person name="Oh Y.-L."/>
            <person name="Kong W.-S."/>
            <person name="Park H."/>
            <person name="Jeong J."/>
            <person name="Song E.-S."/>
        </authorList>
    </citation>
    <scope>NUCLEOTIDE SEQUENCE [LARGE SCALE GENOMIC DNA]</scope>
    <source>
        <strain evidence="2">51987-8</strain>
    </source>
</reference>
<dbReference type="EMBL" id="LUEZ02000040">
    <property type="protein sequence ID" value="RDB26237.1"/>
    <property type="molecule type" value="Genomic_DNA"/>
</dbReference>
<dbReference type="AlphaFoldDB" id="A0A369K0D6"/>
<evidence type="ECO:0008006" key="4">
    <source>
        <dbReference type="Google" id="ProtNLM"/>
    </source>
</evidence>
<feature type="compositionally biased region" description="Polar residues" evidence="1">
    <location>
        <begin position="136"/>
        <end position="155"/>
    </location>
</feature>
<feature type="region of interest" description="Disordered" evidence="1">
    <location>
        <begin position="134"/>
        <end position="207"/>
    </location>
</feature>
<dbReference type="InParanoid" id="A0A369K0D6"/>
<proteinExistence type="predicted"/>
<evidence type="ECO:0000313" key="3">
    <source>
        <dbReference type="Proteomes" id="UP000076154"/>
    </source>
</evidence>
<evidence type="ECO:0000256" key="1">
    <source>
        <dbReference type="SAM" id="MobiDB-lite"/>
    </source>
</evidence>
<accession>A0A369K0D6</accession>